<dbReference type="GO" id="GO:0003677">
    <property type="term" value="F:DNA binding"/>
    <property type="evidence" value="ECO:0007669"/>
    <property type="project" value="UniProtKB-KW"/>
</dbReference>
<comment type="similarity">
    <text evidence="1">Belongs to the sigma-70 factor family. ECF subfamily.</text>
</comment>
<dbReference type="OrthoDB" id="265863at2"/>
<evidence type="ECO:0000256" key="4">
    <source>
        <dbReference type="ARBA" id="ARBA00023125"/>
    </source>
</evidence>
<evidence type="ECO:0000256" key="1">
    <source>
        <dbReference type="ARBA" id="ARBA00010641"/>
    </source>
</evidence>
<keyword evidence="8" id="KW-1185">Reference proteome</keyword>
<dbReference type="SUPFAM" id="SSF88946">
    <property type="entry name" value="Sigma2 domain of RNA polymerase sigma factors"/>
    <property type="match status" value="1"/>
</dbReference>
<dbReference type="GO" id="GO:0016987">
    <property type="term" value="F:sigma factor activity"/>
    <property type="evidence" value="ECO:0007669"/>
    <property type="project" value="UniProtKB-KW"/>
</dbReference>
<dbReference type="NCBIfam" id="TIGR02937">
    <property type="entry name" value="sigma70-ECF"/>
    <property type="match status" value="1"/>
</dbReference>
<comment type="caution">
    <text evidence="7">The sequence shown here is derived from an EMBL/GenBank/DDBJ whole genome shotgun (WGS) entry which is preliminary data.</text>
</comment>
<dbReference type="RefSeq" id="WP_131894814.1">
    <property type="nucleotide sequence ID" value="NZ_SMKU01000087.1"/>
</dbReference>
<keyword evidence="4" id="KW-0238">DNA-binding</keyword>
<name>A0A4R5BH45_9ACTN</name>
<gene>
    <name evidence="7" type="ORF">E1298_18290</name>
</gene>
<dbReference type="InterPro" id="IPR007627">
    <property type="entry name" value="RNA_pol_sigma70_r2"/>
</dbReference>
<dbReference type="Proteomes" id="UP000294513">
    <property type="component" value="Unassembled WGS sequence"/>
</dbReference>
<dbReference type="InterPro" id="IPR013324">
    <property type="entry name" value="RNA_pol_sigma_r3/r4-like"/>
</dbReference>
<dbReference type="EMBL" id="SMKU01000087">
    <property type="protein sequence ID" value="TDD85791.1"/>
    <property type="molecule type" value="Genomic_DNA"/>
</dbReference>
<dbReference type="AlphaFoldDB" id="A0A4R5BH45"/>
<keyword evidence="2" id="KW-0805">Transcription regulation</keyword>
<proteinExistence type="inferred from homology"/>
<dbReference type="InterPro" id="IPR013325">
    <property type="entry name" value="RNA_pol_sigma_r2"/>
</dbReference>
<dbReference type="PANTHER" id="PTHR43133">
    <property type="entry name" value="RNA POLYMERASE ECF-TYPE SIGMA FACTO"/>
    <property type="match status" value="1"/>
</dbReference>
<organism evidence="7 8">
    <name type="scientific">Actinomadura rubrisoli</name>
    <dbReference type="NCBI Taxonomy" id="2530368"/>
    <lineage>
        <taxon>Bacteria</taxon>
        <taxon>Bacillati</taxon>
        <taxon>Actinomycetota</taxon>
        <taxon>Actinomycetes</taxon>
        <taxon>Streptosporangiales</taxon>
        <taxon>Thermomonosporaceae</taxon>
        <taxon>Actinomadura</taxon>
    </lineage>
</organism>
<protein>
    <submittedName>
        <fullName evidence="7">Sigma-70 family RNA polymerase sigma factor</fullName>
    </submittedName>
</protein>
<evidence type="ECO:0000256" key="2">
    <source>
        <dbReference type="ARBA" id="ARBA00023015"/>
    </source>
</evidence>
<dbReference type="InterPro" id="IPR036388">
    <property type="entry name" value="WH-like_DNA-bd_sf"/>
</dbReference>
<keyword evidence="5" id="KW-0804">Transcription</keyword>
<sequence>MQDGTDELQDGTDELMVRARDGDGAAWARLVERYSGMLWAIARGHGLNDADAGDVVQTTWLRLVEGMDGLRVPAAVGGWLATTARHESASVACRRARDVPAEPAPAAAADRGPAEVTIAREHLGQVAAALQALPRRCQMLLRLVAQAACYAELAAALQIPLGSVGPTRARCLATLRRLIG</sequence>
<evidence type="ECO:0000313" key="8">
    <source>
        <dbReference type="Proteomes" id="UP000294513"/>
    </source>
</evidence>
<reference evidence="7 8" key="1">
    <citation type="submission" date="2019-03" db="EMBL/GenBank/DDBJ databases">
        <title>Draft genome sequences of novel Actinobacteria.</title>
        <authorList>
            <person name="Sahin N."/>
            <person name="Ay H."/>
            <person name="Saygin H."/>
        </authorList>
    </citation>
    <scope>NUCLEOTIDE SEQUENCE [LARGE SCALE GENOMIC DNA]</scope>
    <source>
        <strain evidence="7 8">H3C3</strain>
    </source>
</reference>
<dbReference type="InterPro" id="IPR014284">
    <property type="entry name" value="RNA_pol_sigma-70_dom"/>
</dbReference>
<evidence type="ECO:0000256" key="3">
    <source>
        <dbReference type="ARBA" id="ARBA00023082"/>
    </source>
</evidence>
<evidence type="ECO:0000256" key="5">
    <source>
        <dbReference type="ARBA" id="ARBA00023163"/>
    </source>
</evidence>
<evidence type="ECO:0000313" key="7">
    <source>
        <dbReference type="EMBL" id="TDD85791.1"/>
    </source>
</evidence>
<dbReference type="Gene3D" id="1.10.1740.10">
    <property type="match status" value="1"/>
</dbReference>
<feature type="domain" description="RNA polymerase sigma-70 region 2" evidence="6">
    <location>
        <begin position="30"/>
        <end position="89"/>
    </location>
</feature>
<dbReference type="Pfam" id="PF04542">
    <property type="entry name" value="Sigma70_r2"/>
    <property type="match status" value="1"/>
</dbReference>
<dbReference type="GO" id="GO:0006352">
    <property type="term" value="P:DNA-templated transcription initiation"/>
    <property type="evidence" value="ECO:0007669"/>
    <property type="project" value="InterPro"/>
</dbReference>
<evidence type="ECO:0000259" key="6">
    <source>
        <dbReference type="Pfam" id="PF04542"/>
    </source>
</evidence>
<dbReference type="PANTHER" id="PTHR43133:SF8">
    <property type="entry name" value="RNA POLYMERASE SIGMA FACTOR HI_1459-RELATED"/>
    <property type="match status" value="1"/>
</dbReference>
<keyword evidence="3" id="KW-0731">Sigma factor</keyword>
<dbReference type="Gene3D" id="1.10.10.10">
    <property type="entry name" value="Winged helix-like DNA-binding domain superfamily/Winged helix DNA-binding domain"/>
    <property type="match status" value="1"/>
</dbReference>
<dbReference type="SUPFAM" id="SSF88659">
    <property type="entry name" value="Sigma3 and sigma4 domains of RNA polymerase sigma factors"/>
    <property type="match status" value="1"/>
</dbReference>
<accession>A0A4R5BH45</accession>
<dbReference type="InterPro" id="IPR039425">
    <property type="entry name" value="RNA_pol_sigma-70-like"/>
</dbReference>